<dbReference type="InterPro" id="IPR032394">
    <property type="entry name" value="Anoct_dimer"/>
</dbReference>
<evidence type="ECO:0000256" key="3">
    <source>
        <dbReference type="ARBA" id="ARBA00022692"/>
    </source>
</evidence>
<keyword evidence="3 7" id="KW-0812">Transmembrane</keyword>
<feature type="domain" description="Anoctamin dimerisation" evidence="9">
    <location>
        <begin position="33"/>
        <end position="209"/>
    </location>
</feature>
<evidence type="ECO:0000256" key="7">
    <source>
        <dbReference type="SAM" id="Phobius"/>
    </source>
</evidence>
<evidence type="ECO:0000259" key="8">
    <source>
        <dbReference type="Pfam" id="PF04547"/>
    </source>
</evidence>
<dbReference type="Pfam" id="PF04547">
    <property type="entry name" value="Anoctamin"/>
    <property type="match status" value="2"/>
</dbReference>
<evidence type="ECO:0000256" key="4">
    <source>
        <dbReference type="ARBA" id="ARBA00022989"/>
    </source>
</evidence>
<accession>A0AAV0V9V2</accession>
<name>A0AAV0V9V2_9STRA</name>
<feature type="domain" description="Anoctamin transmembrane" evidence="8">
    <location>
        <begin position="230"/>
        <end position="331"/>
    </location>
</feature>
<evidence type="ECO:0000256" key="5">
    <source>
        <dbReference type="ARBA" id="ARBA00023136"/>
    </source>
</evidence>
<dbReference type="InterPro" id="IPR049452">
    <property type="entry name" value="Anoctamin_TM"/>
</dbReference>
<evidence type="ECO:0000313" key="11">
    <source>
        <dbReference type="Proteomes" id="UP001162029"/>
    </source>
</evidence>
<evidence type="ECO:0000256" key="2">
    <source>
        <dbReference type="ARBA" id="ARBA00022475"/>
    </source>
</evidence>
<comment type="caution">
    <text evidence="10">The sequence shown here is derived from an EMBL/GenBank/DDBJ whole genome shotgun (WGS) entry which is preliminary data.</text>
</comment>
<organism evidence="10 11">
    <name type="scientific">Peronospora destructor</name>
    <dbReference type="NCBI Taxonomy" id="86335"/>
    <lineage>
        <taxon>Eukaryota</taxon>
        <taxon>Sar</taxon>
        <taxon>Stramenopiles</taxon>
        <taxon>Oomycota</taxon>
        <taxon>Peronosporomycetes</taxon>
        <taxon>Peronosporales</taxon>
        <taxon>Peronosporaceae</taxon>
        <taxon>Peronospora</taxon>
    </lineage>
</organism>
<evidence type="ECO:0000259" key="9">
    <source>
        <dbReference type="Pfam" id="PF16178"/>
    </source>
</evidence>
<evidence type="ECO:0000256" key="1">
    <source>
        <dbReference type="ARBA" id="ARBA00004651"/>
    </source>
</evidence>
<dbReference type="PANTHER" id="PTHR12308:SF73">
    <property type="entry name" value="ANOCTAMIN"/>
    <property type="match status" value="1"/>
</dbReference>
<gene>
    <name evidence="10" type="ORF">PDE001_LOCUS10981</name>
</gene>
<keyword evidence="2" id="KW-1003">Cell membrane</keyword>
<feature type="domain" description="Anoctamin transmembrane" evidence="8">
    <location>
        <begin position="387"/>
        <end position="420"/>
    </location>
</feature>
<keyword evidence="11" id="KW-1185">Reference proteome</keyword>
<proteinExistence type="predicted"/>
<dbReference type="AlphaFoldDB" id="A0AAV0V9V2"/>
<dbReference type="InterPro" id="IPR007632">
    <property type="entry name" value="Anoctamin"/>
</dbReference>
<evidence type="ECO:0008006" key="12">
    <source>
        <dbReference type="Google" id="ProtNLM"/>
    </source>
</evidence>
<dbReference type="Pfam" id="PF16178">
    <property type="entry name" value="Anoct_dimer"/>
    <property type="match status" value="1"/>
</dbReference>
<evidence type="ECO:0000313" key="10">
    <source>
        <dbReference type="EMBL" id="CAI5745952.1"/>
    </source>
</evidence>
<comment type="subcellular location">
    <subcellularLocation>
        <location evidence="1">Cell membrane</location>
        <topology evidence="1">Multi-pass membrane protein</topology>
    </subcellularLocation>
</comment>
<feature type="transmembrane region" description="Helical" evidence="7">
    <location>
        <begin position="251"/>
        <end position="269"/>
    </location>
</feature>
<sequence length="437" mass="50733">MLDPYPQPQTAEFCLRVPLDYGTSVVEAPARWDYVIVFPNPPKYAIEASDERDTIIKRLRGAGLRLRLFYSSGKKLVFCKIRAPVELLRRDAELLNMPLQLDPTELRRASFNGIPEYSIAPFPIRDVKQTYRYSPFDYIFAPYFQARDLQHFYARKGPNGSLFSSTDRIRIIEHIITNHQTGAGQDLDRLVYEGIIVDTYPLHEEEEKTELKKCWMVWNASSMNQPFDRICQYFGVKVALYFLYLGHYTKWLLYPTLVGIVTGIVKYSVPQDDYNTVFAYISPLFGAFMTIWMTIYLENWKRLNSRETLRWGTAHFSETVNLRPQPYGERNPLQAINGKVNTGDDSTSSVLDDYKYGLDCVVPRKRCPDHHHEQDLQLRINHASRPVENHRTDMEYENSLIVKTVIFQFVNNYAGFILCGVPEGRIWLLRCGAACMN</sequence>
<feature type="transmembrane region" description="Helical" evidence="7">
    <location>
        <begin position="275"/>
        <end position="297"/>
    </location>
</feature>
<keyword evidence="6" id="KW-0325">Glycoprotein</keyword>
<dbReference type="EMBL" id="CANTFM010002337">
    <property type="protein sequence ID" value="CAI5745952.1"/>
    <property type="molecule type" value="Genomic_DNA"/>
</dbReference>
<reference evidence="10" key="1">
    <citation type="submission" date="2022-12" db="EMBL/GenBank/DDBJ databases">
        <authorList>
            <person name="Webb A."/>
        </authorList>
    </citation>
    <scope>NUCLEOTIDE SEQUENCE</scope>
    <source>
        <strain evidence="10">Pd1</strain>
    </source>
</reference>
<dbReference type="Proteomes" id="UP001162029">
    <property type="component" value="Unassembled WGS sequence"/>
</dbReference>
<evidence type="ECO:0000256" key="6">
    <source>
        <dbReference type="ARBA" id="ARBA00023180"/>
    </source>
</evidence>
<dbReference type="GO" id="GO:0046983">
    <property type="term" value="F:protein dimerization activity"/>
    <property type="evidence" value="ECO:0007669"/>
    <property type="project" value="InterPro"/>
</dbReference>
<protein>
    <recommendedName>
        <fullName evidence="12">Anoctamin</fullName>
    </recommendedName>
</protein>
<keyword evidence="5 7" id="KW-0472">Membrane</keyword>
<dbReference type="GO" id="GO:0005254">
    <property type="term" value="F:chloride channel activity"/>
    <property type="evidence" value="ECO:0007669"/>
    <property type="project" value="TreeGrafter"/>
</dbReference>
<dbReference type="GO" id="GO:0005886">
    <property type="term" value="C:plasma membrane"/>
    <property type="evidence" value="ECO:0007669"/>
    <property type="project" value="UniProtKB-SubCell"/>
</dbReference>
<keyword evidence="4 7" id="KW-1133">Transmembrane helix</keyword>
<dbReference type="PANTHER" id="PTHR12308">
    <property type="entry name" value="ANOCTAMIN"/>
    <property type="match status" value="1"/>
</dbReference>